<gene>
    <name evidence="1" type="ORF">HB902_13620</name>
</gene>
<dbReference type="InterPro" id="IPR046746">
    <property type="entry name" value="Big_15"/>
</dbReference>
<protein>
    <submittedName>
        <fullName evidence="1">Uncharacterized protein</fullName>
    </submittedName>
</protein>
<dbReference type="EMBL" id="JAARRW010000006">
    <property type="protein sequence ID" value="MBC1563117.1"/>
    <property type="molecule type" value="Genomic_DNA"/>
</dbReference>
<reference evidence="1 2" key="1">
    <citation type="submission" date="2020-03" db="EMBL/GenBank/DDBJ databases">
        <title>Soil Listeria distribution.</title>
        <authorList>
            <person name="Liao J."/>
            <person name="Wiedmann M."/>
        </authorList>
    </citation>
    <scope>NUCLEOTIDE SEQUENCE [LARGE SCALE GENOMIC DNA]</scope>
    <source>
        <strain evidence="1 2">FSL L7-1387</strain>
    </source>
</reference>
<comment type="caution">
    <text evidence="1">The sequence shown here is derived from an EMBL/GenBank/DDBJ whole genome shotgun (WGS) entry which is preliminary data.</text>
</comment>
<sequence length="370" mass="40187">MKKRKVLIGALSAGVVLSPIASQYTPIVDSASAATQVQVTPKQFFPSYVISELRYSLTRVQVDVCNFVVGSPIGLMPPFGRGQSHDIWTNAQGKVSFDYPLDVATANDSKLWTEGLEITIGKKLYAPIMNQLVTTDSTVVTGYGIPDAKITLKKGTQTLGEILVNQWGQYALTIPKQTSGTILSIVQSKNNETSIETKTTVLAPATWTTPIVYKTDTHAVVFGNGSPGEKIELGDYTTYAREEAIVNANGNYEIRMDVAQTSNAMGLMHARTEHHYFGEHLETPRVTGSVTPSAIKVGSSYVRGTFTGAVTKGLLVINGNPETLRGEFTGTEFRYYVDPSKFKAGDRLEFIGFNSANKVITQGETVRVTP</sequence>
<dbReference type="RefSeq" id="WP_185430250.1">
    <property type="nucleotide sequence ID" value="NZ_JAARRW010000006.1"/>
</dbReference>
<name>A0A7X0XLC3_9LIST</name>
<dbReference type="Proteomes" id="UP000541955">
    <property type="component" value="Unassembled WGS sequence"/>
</dbReference>
<proteinExistence type="predicted"/>
<dbReference type="AlphaFoldDB" id="A0A7X0XLC3"/>
<dbReference type="InterPro" id="IPR041498">
    <property type="entry name" value="Big_6"/>
</dbReference>
<organism evidence="1 2">
    <name type="scientific">Listeria booriae</name>
    <dbReference type="NCBI Taxonomy" id="1552123"/>
    <lineage>
        <taxon>Bacteria</taxon>
        <taxon>Bacillati</taxon>
        <taxon>Bacillota</taxon>
        <taxon>Bacilli</taxon>
        <taxon>Bacillales</taxon>
        <taxon>Listeriaceae</taxon>
        <taxon>Listeria</taxon>
    </lineage>
</organism>
<accession>A0A7X0XLC3</accession>
<dbReference type="Pfam" id="PF20622">
    <property type="entry name" value="Big_15"/>
    <property type="match status" value="1"/>
</dbReference>
<dbReference type="Pfam" id="PF17936">
    <property type="entry name" value="Big_6"/>
    <property type="match status" value="1"/>
</dbReference>
<evidence type="ECO:0000313" key="1">
    <source>
        <dbReference type="EMBL" id="MBC1563117.1"/>
    </source>
</evidence>
<evidence type="ECO:0000313" key="2">
    <source>
        <dbReference type="Proteomes" id="UP000541955"/>
    </source>
</evidence>